<feature type="region of interest" description="Disordered" evidence="10">
    <location>
        <begin position="1"/>
        <end position="27"/>
    </location>
</feature>
<dbReference type="Proteomes" id="UP000006001">
    <property type="component" value="Unassembled WGS sequence"/>
</dbReference>
<proteinExistence type="inferred from homology"/>
<evidence type="ECO:0000259" key="11">
    <source>
        <dbReference type="PROSITE" id="PS50928"/>
    </source>
</evidence>
<evidence type="ECO:0000313" key="13">
    <source>
        <dbReference type="Proteomes" id="UP000006001"/>
    </source>
</evidence>
<dbReference type="SUPFAM" id="SSF161098">
    <property type="entry name" value="MetI-like"/>
    <property type="match status" value="1"/>
</dbReference>
<comment type="subcellular location">
    <subcellularLocation>
        <location evidence="1 9">Cell membrane</location>
        <topology evidence="1 9">Multi-pass membrane protein</topology>
    </subcellularLocation>
</comment>
<keyword evidence="6 9" id="KW-0812">Transmembrane</keyword>
<dbReference type="GO" id="GO:0005886">
    <property type="term" value="C:plasma membrane"/>
    <property type="evidence" value="ECO:0007669"/>
    <property type="project" value="UniProtKB-SubCell"/>
</dbReference>
<dbReference type="InterPro" id="IPR035906">
    <property type="entry name" value="MetI-like_sf"/>
</dbReference>
<dbReference type="InterPro" id="IPR011867">
    <property type="entry name" value="ModB_ABC"/>
</dbReference>
<keyword evidence="8 9" id="KW-0472">Membrane</keyword>
<feature type="transmembrane region" description="Helical" evidence="9">
    <location>
        <begin position="307"/>
        <end position="326"/>
    </location>
</feature>
<feature type="transmembrane region" description="Helical" evidence="9">
    <location>
        <begin position="51"/>
        <end position="70"/>
    </location>
</feature>
<evidence type="ECO:0000313" key="12">
    <source>
        <dbReference type="EMBL" id="EEZ61640.1"/>
    </source>
</evidence>
<dbReference type="PANTHER" id="PTHR30183">
    <property type="entry name" value="MOLYBDENUM TRANSPORT SYSTEM PERMEASE PROTEIN MODB"/>
    <property type="match status" value="1"/>
</dbReference>
<evidence type="ECO:0000256" key="8">
    <source>
        <dbReference type="ARBA" id="ARBA00023136"/>
    </source>
</evidence>
<dbReference type="GO" id="GO:0015098">
    <property type="term" value="F:molybdate ion transmembrane transporter activity"/>
    <property type="evidence" value="ECO:0007669"/>
    <property type="project" value="InterPro"/>
</dbReference>
<dbReference type="InterPro" id="IPR000515">
    <property type="entry name" value="MetI-like"/>
</dbReference>
<feature type="domain" description="ABC transmembrane type-1" evidence="11">
    <location>
        <begin position="300"/>
        <end position="503"/>
    </location>
</feature>
<evidence type="ECO:0000256" key="10">
    <source>
        <dbReference type="SAM" id="MobiDB-lite"/>
    </source>
</evidence>
<feature type="transmembrane region" description="Helical" evidence="9">
    <location>
        <begin position="452"/>
        <end position="473"/>
    </location>
</feature>
<dbReference type="PROSITE" id="PS50928">
    <property type="entry name" value="ABC_TM1"/>
    <property type="match status" value="1"/>
</dbReference>
<evidence type="ECO:0000256" key="9">
    <source>
        <dbReference type="RuleBase" id="RU363032"/>
    </source>
</evidence>
<accession>D0WGM7</accession>
<evidence type="ECO:0000256" key="2">
    <source>
        <dbReference type="ARBA" id="ARBA00007069"/>
    </source>
</evidence>
<dbReference type="AlphaFoldDB" id="D0WGM7"/>
<dbReference type="STRING" id="649764.HMPREF0762_00981"/>
<keyword evidence="13" id="KW-1185">Reference proteome</keyword>
<dbReference type="Pfam" id="PF00528">
    <property type="entry name" value="BPD_transp_1"/>
    <property type="match status" value="1"/>
</dbReference>
<dbReference type="Gene3D" id="1.10.3720.10">
    <property type="entry name" value="MetI-like"/>
    <property type="match status" value="1"/>
</dbReference>
<keyword evidence="5" id="KW-0500">Molybdenum</keyword>
<dbReference type="NCBIfam" id="TIGR02141">
    <property type="entry name" value="modB_ABC"/>
    <property type="match status" value="1"/>
</dbReference>
<comment type="similarity">
    <text evidence="2">Belongs to the binding-protein-dependent transport system permease family. CysTW subfamily.</text>
</comment>
<evidence type="ECO:0000256" key="1">
    <source>
        <dbReference type="ARBA" id="ARBA00004651"/>
    </source>
</evidence>
<feature type="transmembrane region" description="Helical" evidence="9">
    <location>
        <begin position="485"/>
        <end position="506"/>
    </location>
</feature>
<evidence type="ECO:0000256" key="5">
    <source>
        <dbReference type="ARBA" id="ARBA00022505"/>
    </source>
</evidence>
<dbReference type="eggNOG" id="COG4149">
    <property type="taxonomic scope" value="Bacteria"/>
</dbReference>
<dbReference type="HOGENOM" id="CLU_034358_1_0_11"/>
<reference evidence="12" key="1">
    <citation type="submission" date="2009-10" db="EMBL/GenBank/DDBJ databases">
        <authorList>
            <person name="Weinstock G."/>
            <person name="Sodergren E."/>
            <person name="Clifton S."/>
            <person name="Fulton L."/>
            <person name="Fulton B."/>
            <person name="Courtney L."/>
            <person name="Fronick C."/>
            <person name="Harrison M."/>
            <person name="Strong C."/>
            <person name="Farmer C."/>
            <person name="Delahaunty K."/>
            <person name="Markovic C."/>
            <person name="Hall O."/>
            <person name="Minx P."/>
            <person name="Tomlinson C."/>
            <person name="Mitreva M."/>
            <person name="Nelson J."/>
            <person name="Hou S."/>
            <person name="Wollam A."/>
            <person name="Pepin K.H."/>
            <person name="Johnson M."/>
            <person name="Bhonagiri V."/>
            <person name="Nash W.E."/>
            <person name="Warren W."/>
            <person name="Chinwalla A."/>
            <person name="Mardis E.R."/>
            <person name="Wilson R.K."/>
        </authorList>
    </citation>
    <scope>NUCLEOTIDE SEQUENCE [LARGE SCALE GENOMIC DNA]</scope>
    <source>
        <strain evidence="12">ATCC 700122</strain>
    </source>
</reference>
<dbReference type="PANTHER" id="PTHR30183:SF3">
    <property type="entry name" value="MOLYBDENUM TRANSPORT SYSTEM PERMEASE PROTEIN MODB"/>
    <property type="match status" value="1"/>
</dbReference>
<evidence type="ECO:0000256" key="3">
    <source>
        <dbReference type="ARBA" id="ARBA00022448"/>
    </source>
</evidence>
<feature type="transmembrane region" description="Helical" evidence="9">
    <location>
        <begin position="424"/>
        <end position="445"/>
    </location>
</feature>
<dbReference type="CDD" id="cd06261">
    <property type="entry name" value="TM_PBP2"/>
    <property type="match status" value="1"/>
</dbReference>
<organism evidence="12 13">
    <name type="scientific">Slackia exigua (strain ATCC 700122 / DSM 15923 / CIP 105133 / JCM 11022 / KCTC 5966 / S-7)</name>
    <dbReference type="NCBI Taxonomy" id="649764"/>
    <lineage>
        <taxon>Bacteria</taxon>
        <taxon>Bacillati</taxon>
        <taxon>Actinomycetota</taxon>
        <taxon>Coriobacteriia</taxon>
        <taxon>Eggerthellales</taxon>
        <taxon>Eggerthellaceae</taxon>
        <taxon>Slackia</taxon>
    </lineage>
</organism>
<evidence type="ECO:0000256" key="4">
    <source>
        <dbReference type="ARBA" id="ARBA00022475"/>
    </source>
</evidence>
<name>D0WGM7_SLAES</name>
<feature type="transmembrane region" description="Helical" evidence="9">
    <location>
        <begin position="346"/>
        <end position="370"/>
    </location>
</feature>
<keyword evidence="7 9" id="KW-1133">Transmembrane helix</keyword>
<evidence type="ECO:0000256" key="7">
    <source>
        <dbReference type="ARBA" id="ARBA00022989"/>
    </source>
</evidence>
<dbReference type="EMBL" id="ACUX02000006">
    <property type="protein sequence ID" value="EEZ61640.1"/>
    <property type="molecule type" value="Genomic_DNA"/>
</dbReference>
<feature type="transmembrane region" description="Helical" evidence="9">
    <location>
        <begin position="377"/>
        <end position="396"/>
    </location>
</feature>
<protein>
    <submittedName>
        <fullName evidence="12">Molybdate ABC transporter, permease protein</fullName>
    </submittedName>
</protein>
<gene>
    <name evidence="12" type="primary">modB</name>
    <name evidence="12" type="ORF">HMPREF0762_00981</name>
</gene>
<comment type="caution">
    <text evidence="12">The sequence shown here is derived from an EMBL/GenBank/DDBJ whole genome shotgun (WGS) entry which is preliminary data.</text>
</comment>
<keyword evidence="4" id="KW-1003">Cell membrane</keyword>
<keyword evidence="3 9" id="KW-0813">Transport</keyword>
<sequence length="522" mass="55918">MSVKMKADYSQGGTMTRMRRGIEAGPKRCPAASPCRDAVCGVGRPRILTPLFVSILIVLASVLAAGFLCVPTHAYADEDASAAPASDAAAPRDASGALLSPSAANLERDSQVTVSAEADAAVMSVAREGIASFSRQNKGTNRDIDGRYLGYRYAMAGSDAFSVIVTDTSAIVYIPANVASDLGIDVNDPVFQEEFLVTLRALDDAASKGGPTLAGADRRFYFTSSESVSAGDYTYRFAVEGEEGRFYATCTLEGSQDGSAGAVYAESGFLTDANDVAVTQKAEGFAALKQFLADLDWSPLWVSLKTTGVAVIVIFFLGLLAAWATLRVSDRFKGIFDTVFTIPMVLPPTVCGFLLMLFFGTSTAVGRWFIAHGIDLVFTWPAAVIACIVVGFPLMYRTARGAFENLDGDMLDAARTLGWGEGKIFLRLMLPLAWPSIAAGTVLAFARAMGEFGATLFFAGNYVGITQTIPIAIYYDWMAGRNDVAIFWVIVVILISFLVILFINVYSSHTQTYRRKGAGRES</sequence>
<evidence type="ECO:0000256" key="6">
    <source>
        <dbReference type="ARBA" id="ARBA00022692"/>
    </source>
</evidence>